<comment type="subcellular location">
    <subcellularLocation>
        <location evidence="1">Membrane</location>
        <topology evidence="1">Multi-pass membrane protein</topology>
    </subcellularLocation>
</comment>
<evidence type="ECO:0000256" key="1">
    <source>
        <dbReference type="ARBA" id="ARBA00004141"/>
    </source>
</evidence>
<dbReference type="GO" id="GO:0005886">
    <property type="term" value="C:plasma membrane"/>
    <property type="evidence" value="ECO:0007669"/>
    <property type="project" value="TreeGrafter"/>
</dbReference>
<keyword evidence="3 5" id="KW-1133">Transmembrane helix</keyword>
<evidence type="ECO:0000313" key="7">
    <source>
        <dbReference type="Proteomes" id="UP001652680"/>
    </source>
</evidence>
<evidence type="ECO:0000256" key="5">
    <source>
        <dbReference type="SAM" id="Phobius"/>
    </source>
</evidence>
<dbReference type="InterPro" id="IPR008952">
    <property type="entry name" value="Tetraspanin_EC2_sf"/>
</dbReference>
<proteinExistence type="predicted"/>
<dbReference type="SUPFAM" id="SSF48652">
    <property type="entry name" value="Tetraspanin"/>
    <property type="match status" value="1"/>
</dbReference>
<dbReference type="RefSeq" id="XP_016981009.1">
    <property type="nucleotide sequence ID" value="XM_017125520.1"/>
</dbReference>
<dbReference type="Gene3D" id="1.10.1450.10">
    <property type="entry name" value="Tetraspanin"/>
    <property type="match status" value="1"/>
</dbReference>
<keyword evidence="4 5" id="KW-0472">Membrane</keyword>
<dbReference type="AlphaFoldDB" id="A0A6P4EW97"/>
<evidence type="ECO:0000256" key="2">
    <source>
        <dbReference type="ARBA" id="ARBA00022692"/>
    </source>
</evidence>
<name>A0A6P4EW97_DRORH</name>
<sequence length="217" mass="24371">MSCATSTVKYSLFFSNTIWLIIGILVIVFGALSFGAVEEGYAIGILVVGVVIILTSLFGYYGAVREAPRMLWMYVSLLLTLLVGILIFIILHPKDIFKNYAIQEVKDHWKLEETHPGSMDTIQTSYQCCGLDGAADYLNSEVWNHTVPNSCCKNNSCVNPLNLNREGCLRNVELSFGDESSIVRYMEWGLFGFNIVMLVLGAILAIHYTNSQRRFNY</sequence>
<reference evidence="8" key="2">
    <citation type="submission" date="2025-04" db="UniProtKB">
        <authorList>
            <consortium name="RefSeq"/>
        </authorList>
    </citation>
    <scope>IDENTIFICATION</scope>
</reference>
<reference evidence="7" key="1">
    <citation type="journal article" date="2021" name="Elife">
        <title>Highly contiguous assemblies of 101 drosophilid genomes.</title>
        <authorList>
            <person name="Kim B.Y."/>
            <person name="Wang J.R."/>
            <person name="Miller D.E."/>
            <person name="Barmina O."/>
            <person name="Delaney E."/>
            <person name="Thompson A."/>
            <person name="Comeault A.A."/>
            <person name="Peede D."/>
            <person name="D'Agostino E.R."/>
            <person name="Pelaez J."/>
            <person name="Aguilar J.M."/>
            <person name="Haji D."/>
            <person name="Matsunaga T."/>
            <person name="Armstrong E.E."/>
            <person name="Zych M."/>
            <person name="Ogawa Y."/>
            <person name="Stamenkovic-Radak M."/>
            <person name="Jelic M."/>
            <person name="Veselinovic M.S."/>
            <person name="Tanaskovic M."/>
            <person name="Eric P."/>
            <person name="Gao J.J."/>
            <person name="Katoh T.K."/>
            <person name="Toda M.J."/>
            <person name="Watabe H."/>
            <person name="Watada M."/>
            <person name="Davis J.S."/>
            <person name="Moyle L.C."/>
            <person name="Manoli G."/>
            <person name="Bertolini E."/>
            <person name="Kostal V."/>
            <person name="Hawley R.S."/>
            <person name="Takahashi A."/>
            <person name="Jones C.D."/>
            <person name="Price D.K."/>
            <person name="Whiteman N."/>
            <person name="Kopp A."/>
            <person name="Matute D.R."/>
            <person name="Petrov D.A."/>
        </authorList>
    </citation>
    <scope>NUCLEOTIDE SEQUENCE [LARGE SCALE GENOMIC DNA]</scope>
</reference>
<accession>A0A6P4EW97</accession>
<dbReference type="EnsemblMetazoa" id="XM_017125520.1">
    <property type="protein sequence ID" value="XP_016981009.1"/>
    <property type="gene ID" value="LOC108045989"/>
</dbReference>
<feature type="transmembrane region" description="Helical" evidence="5">
    <location>
        <begin position="12"/>
        <end position="35"/>
    </location>
</feature>
<feature type="transmembrane region" description="Helical" evidence="5">
    <location>
        <begin position="71"/>
        <end position="91"/>
    </location>
</feature>
<dbReference type="Pfam" id="PF00335">
    <property type="entry name" value="Tetraspanin"/>
    <property type="match status" value="1"/>
</dbReference>
<feature type="transmembrane region" description="Helical" evidence="5">
    <location>
        <begin position="188"/>
        <end position="208"/>
    </location>
</feature>
<protein>
    <submittedName>
        <fullName evidence="8">23 kDa integral membrane protein</fullName>
    </submittedName>
</protein>
<dbReference type="PANTHER" id="PTHR19282:SF521">
    <property type="entry name" value="IP01817P-RELATED"/>
    <property type="match status" value="1"/>
</dbReference>
<evidence type="ECO:0000313" key="8">
    <source>
        <dbReference type="RefSeq" id="XP_016981009.1"/>
    </source>
</evidence>
<dbReference type="GeneID" id="108045989"/>
<reference evidence="6" key="3">
    <citation type="submission" date="2025-05" db="UniProtKB">
        <authorList>
            <consortium name="EnsemblMetazoa"/>
        </authorList>
    </citation>
    <scope>IDENTIFICATION</scope>
</reference>
<gene>
    <name evidence="8" type="primary">LOC108045989</name>
    <name evidence="6" type="synonym">108045989</name>
</gene>
<dbReference type="OrthoDB" id="6134317at2759"/>
<feature type="transmembrane region" description="Helical" evidence="5">
    <location>
        <begin position="41"/>
        <end position="64"/>
    </location>
</feature>
<dbReference type="OMA" id="TLGYLEW"/>
<organism evidence="8">
    <name type="scientific">Drosophila rhopaloa</name>
    <name type="common">Fruit fly</name>
    <dbReference type="NCBI Taxonomy" id="1041015"/>
    <lineage>
        <taxon>Eukaryota</taxon>
        <taxon>Metazoa</taxon>
        <taxon>Ecdysozoa</taxon>
        <taxon>Arthropoda</taxon>
        <taxon>Hexapoda</taxon>
        <taxon>Insecta</taxon>
        <taxon>Pterygota</taxon>
        <taxon>Neoptera</taxon>
        <taxon>Endopterygota</taxon>
        <taxon>Diptera</taxon>
        <taxon>Brachycera</taxon>
        <taxon>Muscomorpha</taxon>
        <taxon>Ephydroidea</taxon>
        <taxon>Drosophilidae</taxon>
        <taxon>Drosophila</taxon>
        <taxon>Sophophora</taxon>
    </lineage>
</organism>
<dbReference type="InterPro" id="IPR018499">
    <property type="entry name" value="Tetraspanin/Peripherin"/>
</dbReference>
<evidence type="ECO:0000313" key="6">
    <source>
        <dbReference type="EnsemblMetazoa" id="XP_016981009.1"/>
    </source>
</evidence>
<evidence type="ECO:0000256" key="3">
    <source>
        <dbReference type="ARBA" id="ARBA00022989"/>
    </source>
</evidence>
<keyword evidence="2 5" id="KW-0812">Transmembrane</keyword>
<dbReference type="Proteomes" id="UP001652680">
    <property type="component" value="Unassembled WGS sequence"/>
</dbReference>
<evidence type="ECO:0000256" key="4">
    <source>
        <dbReference type="ARBA" id="ARBA00023136"/>
    </source>
</evidence>
<dbReference type="CDD" id="cd03127">
    <property type="entry name" value="tetraspanin_LEL"/>
    <property type="match status" value="1"/>
</dbReference>
<dbReference type="PANTHER" id="PTHR19282">
    <property type="entry name" value="TETRASPANIN"/>
    <property type="match status" value="1"/>
</dbReference>
<keyword evidence="7" id="KW-1185">Reference proteome</keyword>